<comment type="caution">
    <text evidence="5">The sequence shown here is derived from an EMBL/GenBank/DDBJ whole genome shotgun (WGS) entry which is preliminary data.</text>
</comment>
<dbReference type="Proteomes" id="UP000241769">
    <property type="component" value="Unassembled WGS sequence"/>
</dbReference>
<keyword evidence="6" id="KW-1185">Reference proteome</keyword>
<dbReference type="PROSITE" id="PS50174">
    <property type="entry name" value="G_PATCH"/>
    <property type="match status" value="1"/>
</dbReference>
<feature type="region of interest" description="Disordered" evidence="2">
    <location>
        <begin position="1001"/>
        <end position="1083"/>
    </location>
</feature>
<evidence type="ECO:0000256" key="3">
    <source>
        <dbReference type="SAM" id="SignalP"/>
    </source>
</evidence>
<proteinExistence type="predicted"/>
<gene>
    <name evidence="5" type="ORF">PROFUN_03432</name>
</gene>
<feature type="compositionally biased region" description="Basic and acidic residues" evidence="2">
    <location>
        <begin position="1001"/>
        <end position="1011"/>
    </location>
</feature>
<feature type="coiled-coil region" evidence="1">
    <location>
        <begin position="1134"/>
        <end position="1161"/>
    </location>
</feature>
<keyword evidence="3" id="KW-0732">Signal</keyword>
<dbReference type="AlphaFoldDB" id="A0A2P6NWI9"/>
<keyword evidence="1" id="KW-0175">Coiled coil</keyword>
<reference evidence="5 6" key="1">
    <citation type="journal article" date="2018" name="Genome Biol. Evol.">
        <title>Multiple Roots of Fruiting Body Formation in Amoebozoa.</title>
        <authorList>
            <person name="Hillmann F."/>
            <person name="Forbes G."/>
            <person name="Novohradska S."/>
            <person name="Ferling I."/>
            <person name="Riege K."/>
            <person name="Groth M."/>
            <person name="Westermann M."/>
            <person name="Marz M."/>
            <person name="Spaller T."/>
            <person name="Winckler T."/>
            <person name="Schaap P."/>
            <person name="Glockner G."/>
        </authorList>
    </citation>
    <scope>NUCLEOTIDE SEQUENCE [LARGE SCALE GENOMIC DNA]</scope>
    <source>
        <strain evidence="5 6">Jena</strain>
    </source>
</reference>
<dbReference type="GO" id="GO:0003676">
    <property type="term" value="F:nucleic acid binding"/>
    <property type="evidence" value="ECO:0007669"/>
    <property type="project" value="InterPro"/>
</dbReference>
<feature type="region of interest" description="Disordered" evidence="2">
    <location>
        <begin position="1103"/>
        <end position="1133"/>
    </location>
</feature>
<dbReference type="InterPro" id="IPR000467">
    <property type="entry name" value="G_patch_dom"/>
</dbReference>
<feature type="compositionally biased region" description="Polar residues" evidence="2">
    <location>
        <begin position="896"/>
        <end position="906"/>
    </location>
</feature>
<dbReference type="EMBL" id="MDYQ01000012">
    <property type="protein sequence ID" value="PRP88323.1"/>
    <property type="molecule type" value="Genomic_DNA"/>
</dbReference>
<evidence type="ECO:0000256" key="1">
    <source>
        <dbReference type="SAM" id="Coils"/>
    </source>
</evidence>
<feature type="signal peptide" evidence="3">
    <location>
        <begin position="1"/>
        <end position="22"/>
    </location>
</feature>
<dbReference type="InParanoid" id="A0A2P6NWI9"/>
<protein>
    <submittedName>
        <fullName evidence="5">Flocculin</fullName>
    </submittedName>
</protein>
<feature type="region of interest" description="Disordered" evidence="2">
    <location>
        <begin position="765"/>
        <end position="815"/>
    </location>
</feature>
<evidence type="ECO:0000259" key="4">
    <source>
        <dbReference type="PROSITE" id="PS50174"/>
    </source>
</evidence>
<evidence type="ECO:0000256" key="2">
    <source>
        <dbReference type="SAM" id="MobiDB-lite"/>
    </source>
</evidence>
<evidence type="ECO:0000313" key="5">
    <source>
        <dbReference type="EMBL" id="PRP88323.1"/>
    </source>
</evidence>
<accession>A0A2P6NWI9</accession>
<feature type="compositionally biased region" description="Basic and acidic residues" evidence="2">
    <location>
        <begin position="1036"/>
        <end position="1050"/>
    </location>
</feature>
<name>A0A2P6NWI9_9EUKA</name>
<feature type="domain" description="G-patch" evidence="4">
    <location>
        <begin position="957"/>
        <end position="1007"/>
    </location>
</feature>
<feature type="chain" id="PRO_5015203590" evidence="3">
    <location>
        <begin position="23"/>
        <end position="1206"/>
    </location>
</feature>
<organism evidence="5 6">
    <name type="scientific">Planoprotostelium fungivorum</name>
    <dbReference type="NCBI Taxonomy" id="1890364"/>
    <lineage>
        <taxon>Eukaryota</taxon>
        <taxon>Amoebozoa</taxon>
        <taxon>Evosea</taxon>
        <taxon>Variosea</taxon>
        <taxon>Cavosteliida</taxon>
        <taxon>Cavosteliaceae</taxon>
        <taxon>Planoprotostelium</taxon>
    </lineage>
</organism>
<feature type="compositionally biased region" description="Low complexity" evidence="2">
    <location>
        <begin position="785"/>
        <end position="795"/>
    </location>
</feature>
<evidence type="ECO:0000313" key="6">
    <source>
        <dbReference type="Proteomes" id="UP000241769"/>
    </source>
</evidence>
<feature type="region of interest" description="Disordered" evidence="2">
    <location>
        <begin position="851"/>
        <end position="931"/>
    </location>
</feature>
<feature type="compositionally biased region" description="Polar residues" evidence="2">
    <location>
        <begin position="1067"/>
        <end position="1076"/>
    </location>
</feature>
<feature type="compositionally biased region" description="Basic and acidic residues" evidence="2">
    <location>
        <begin position="1112"/>
        <end position="1133"/>
    </location>
</feature>
<feature type="compositionally biased region" description="Polar residues" evidence="2">
    <location>
        <begin position="1016"/>
        <end position="1035"/>
    </location>
</feature>
<sequence length="1206" mass="135598">MAHAGTHLRLFVCTLLVQFCTSHITCSGGVAQLSSEDGTCLTVNLGDTATRLSTCNDTRDLWHVDLTWRRLYNDNTTSREWSFFFYTATNLTTTCHSILPNGSLSTPQSSNVSAHRIIQSIQSNQGNMSIDIVYTLYYHSRNLTNFWAGQDHKEFGPNHFETDIIVYNWKNQTKTSTLHMEVGAITSMGMLDLSSISDDNGNYRGLSFLKGSLYLSQMSTVVAGDKTTHPPSYFDYILQHLTPPTATAGVQLAEASNDANVTWSIVLEMNKPGIPQWTTTIIAISAGVVLFLLLSGEERRRRGRTECYNPSGLLLSLMLVTSREGTLSLKTKILLETQEQINIFGYHNDGPSIWQNLWSPSGTERPNILARAGRTSAASLEATSQEFTVGTQQPSLAHWTMMDRNTWTKQRMNLSDTDLEAILRQIIQQQKSRLQAITYRDLAIEMESRLNWPPNILLHDMQRIKLFADRIIDQLTKVEHFSYPQNSYSEASTYHSNHFQESQNFHGAMHNPNFHPLQNTHLPHSTPLQPPSHISFPHLNGLIHNPQGGLFHHNETAHRTPAAYRAFEDFSGPIQDHKHRPLDAEGVNFLNRFQSLDLSLGSAISAQMREASIYNQAQALEEDHDDDTVESPKSLLGSIIDDIGLVEALEWTEEEKENPSNLQLSLSGSSLWHNSMMDSLFSNHSTTSHTDNEASEDVWAPASIYNASPPHSHVTSDDVIFIQSPVSTREVHENNLMRSTVLPPLSDEATYDFREEDYTETNSSLMNSVNSYSDHDESKTMNGLSRSVSSTSISSFGDTEHSSSHENSSQWEEEKRSIVKMDLKLDGNEHKHRGTSYNRVPLDYQWYNPPAEEEEKNKSSPNVRNNGDDHRGSMRRALSFGRNEEKNGKKTPPMLSRTTMSVSTPSLFGFARDNKPPRHLSPTATSQKVKKGGHVAKAASFGSHHKAIVVDRGWDVDRSRGYNMLVHLGWSSGKSIGKNPNLPITTLASVTKYKVKVDREGINENRDKKEEPTEDQGVNSWEMMTSSTELAGSTDSKSEWFDSPTDKLNDDPSTTIPSEEEMGLRDATTSPSSSTTRQKEVVPVPETKPAYVPTTLVNHWEELSSAPTSPRDSPDISYRPHDVQKSDRKEVSVADTLAEQKRQEEEDITTLLDRLVKIDDEWKKEMSKMKRMAANREDKGRKSVLEDFVRRCALSLENLRCPRPGD</sequence>